<organism evidence="1 2">
    <name type="scientific">Mariniradius saccharolyticus AK6</name>
    <dbReference type="NCBI Taxonomy" id="1239962"/>
    <lineage>
        <taxon>Bacteria</taxon>
        <taxon>Pseudomonadati</taxon>
        <taxon>Bacteroidota</taxon>
        <taxon>Cytophagia</taxon>
        <taxon>Cytophagales</taxon>
        <taxon>Cyclobacteriaceae</taxon>
        <taxon>Mariniradius</taxon>
    </lineage>
</organism>
<dbReference type="EMBL" id="AMZY02000017">
    <property type="protein sequence ID" value="EMS31794.1"/>
    <property type="molecule type" value="Genomic_DNA"/>
</dbReference>
<dbReference type="AlphaFoldDB" id="M7XA69"/>
<sequence>MDFNFIFWRFHLLILLSTLTFEAHLRKFLRHLQDFPKAVKSI</sequence>
<gene>
    <name evidence="1" type="ORF">C943_01753</name>
</gene>
<evidence type="ECO:0000313" key="2">
    <source>
        <dbReference type="Proteomes" id="UP000010953"/>
    </source>
</evidence>
<accession>M7XA69</accession>
<reference evidence="1" key="1">
    <citation type="submission" date="2013-01" db="EMBL/GenBank/DDBJ databases">
        <title>Genome assembly of Mariniradius saccharolyticus AK6.</title>
        <authorList>
            <person name="Vaidya B."/>
            <person name="Khatri I."/>
            <person name="Tanuku N.R.S."/>
            <person name="Subramanian S."/>
            <person name="Pinnaka A."/>
        </authorList>
    </citation>
    <scope>NUCLEOTIDE SEQUENCE [LARGE SCALE GENOMIC DNA]</scope>
    <source>
        <strain evidence="1">AK6</strain>
    </source>
</reference>
<keyword evidence="2" id="KW-1185">Reference proteome</keyword>
<protein>
    <submittedName>
        <fullName evidence="1">Uncharacterized protein</fullName>
    </submittedName>
</protein>
<proteinExistence type="predicted"/>
<dbReference type="Proteomes" id="UP000010953">
    <property type="component" value="Unassembled WGS sequence"/>
</dbReference>
<comment type="caution">
    <text evidence="1">The sequence shown here is derived from an EMBL/GenBank/DDBJ whole genome shotgun (WGS) entry which is preliminary data.</text>
</comment>
<dbReference type="STRING" id="1239962.C943_01753"/>
<dbReference type="InParanoid" id="M7XA69"/>
<evidence type="ECO:0000313" key="1">
    <source>
        <dbReference type="EMBL" id="EMS31794.1"/>
    </source>
</evidence>
<name>M7XA69_9BACT</name>